<feature type="domain" description="SIS" evidence="5">
    <location>
        <begin position="128"/>
        <end position="268"/>
    </location>
</feature>
<dbReference type="GO" id="GO:0003700">
    <property type="term" value="F:DNA-binding transcription factor activity"/>
    <property type="evidence" value="ECO:0007669"/>
    <property type="project" value="InterPro"/>
</dbReference>
<accession>A0A1G9SUG3</accession>
<evidence type="ECO:0000313" key="6">
    <source>
        <dbReference type="EMBL" id="SDM39041.1"/>
    </source>
</evidence>
<dbReference type="PANTHER" id="PTHR30514:SF1">
    <property type="entry name" value="HTH-TYPE TRANSCRIPTIONAL REGULATOR HEXR-RELATED"/>
    <property type="match status" value="1"/>
</dbReference>
<dbReference type="CDD" id="cd05013">
    <property type="entry name" value="SIS_RpiR"/>
    <property type="match status" value="1"/>
</dbReference>
<dbReference type="InterPro" id="IPR047640">
    <property type="entry name" value="RpiR-like"/>
</dbReference>
<proteinExistence type="predicted"/>
<dbReference type="InterPro" id="IPR036388">
    <property type="entry name" value="WH-like_DNA-bd_sf"/>
</dbReference>
<keyword evidence="3" id="KW-0804">Transcription</keyword>
<feature type="domain" description="HTH rpiR-type" evidence="4">
    <location>
        <begin position="8"/>
        <end position="84"/>
    </location>
</feature>
<dbReference type="Proteomes" id="UP000214880">
    <property type="component" value="Unassembled WGS sequence"/>
</dbReference>
<keyword evidence="2" id="KW-0238">DNA-binding</keyword>
<reference evidence="6 7" key="1">
    <citation type="submission" date="2016-10" db="EMBL/GenBank/DDBJ databases">
        <authorList>
            <person name="de Groot N.N."/>
        </authorList>
    </citation>
    <scope>NUCLEOTIDE SEQUENCE [LARGE SCALE GENOMIC DNA]</scope>
    <source>
        <strain evidence="6 7">DSM 1736</strain>
    </source>
</reference>
<dbReference type="GO" id="GO:0003677">
    <property type="term" value="F:DNA binding"/>
    <property type="evidence" value="ECO:0007669"/>
    <property type="project" value="UniProtKB-KW"/>
</dbReference>
<dbReference type="SUPFAM" id="SSF53697">
    <property type="entry name" value="SIS domain"/>
    <property type="match status" value="1"/>
</dbReference>
<dbReference type="STRING" id="146817.SAMN04488502_104119"/>
<dbReference type="InterPro" id="IPR001347">
    <property type="entry name" value="SIS_dom"/>
</dbReference>
<dbReference type="InterPro" id="IPR000281">
    <property type="entry name" value="HTH_RpiR"/>
</dbReference>
<keyword evidence="1" id="KW-0805">Transcription regulation</keyword>
<evidence type="ECO:0000313" key="7">
    <source>
        <dbReference type="Proteomes" id="UP000214880"/>
    </source>
</evidence>
<name>A0A1G9SUG3_9FIRM</name>
<dbReference type="PROSITE" id="PS51464">
    <property type="entry name" value="SIS"/>
    <property type="match status" value="1"/>
</dbReference>
<dbReference type="Pfam" id="PF01380">
    <property type="entry name" value="SIS"/>
    <property type="match status" value="1"/>
</dbReference>
<evidence type="ECO:0000256" key="3">
    <source>
        <dbReference type="ARBA" id="ARBA00023163"/>
    </source>
</evidence>
<evidence type="ECO:0000259" key="5">
    <source>
        <dbReference type="PROSITE" id="PS51464"/>
    </source>
</evidence>
<gene>
    <name evidence="6" type="ORF">SAMN04488502_104119</name>
</gene>
<evidence type="ECO:0000259" key="4">
    <source>
        <dbReference type="PROSITE" id="PS51071"/>
    </source>
</evidence>
<dbReference type="PROSITE" id="PS51071">
    <property type="entry name" value="HTH_RPIR"/>
    <property type="match status" value="1"/>
</dbReference>
<dbReference type="Gene3D" id="1.10.10.10">
    <property type="entry name" value="Winged helix-like DNA-binding domain superfamily/Winged helix DNA-binding domain"/>
    <property type="match status" value="1"/>
</dbReference>
<dbReference type="InterPro" id="IPR009057">
    <property type="entry name" value="Homeodomain-like_sf"/>
</dbReference>
<keyword evidence="7" id="KW-1185">Reference proteome</keyword>
<sequence length="286" mass="31200">MSETPTHLSCLPVLRSMHSDLTKAEQKIADYILNNPADVVHMTISELAEAARSAEATIFRLCRKLGFPGFQGLKIALAGDIFSPMESVSREVDVDDSAELFSAKIFGNINEGLQDTLKLLDYSALENAIQTLTAARRIDAYGSGGSAIIAADIEHRFLRFGIPVRFYADSHMQISSAALLRPGDVVIAVSHTGASREILEAARIAKQSGATIIAITSYIRSPLSQQSDIALFGMAREINYRSDAMASRLIHLAIVDLLYTGVMLKHPDLLIDNMKKVRVAISTLRL</sequence>
<dbReference type="AlphaFoldDB" id="A0A1G9SUG3"/>
<dbReference type="InterPro" id="IPR046348">
    <property type="entry name" value="SIS_dom_sf"/>
</dbReference>
<dbReference type="InterPro" id="IPR035472">
    <property type="entry name" value="RpiR-like_SIS"/>
</dbReference>
<dbReference type="OrthoDB" id="3684496at2"/>
<dbReference type="Pfam" id="PF01418">
    <property type="entry name" value="HTH_6"/>
    <property type="match status" value="1"/>
</dbReference>
<dbReference type="GO" id="GO:1901135">
    <property type="term" value="P:carbohydrate derivative metabolic process"/>
    <property type="evidence" value="ECO:0007669"/>
    <property type="project" value="InterPro"/>
</dbReference>
<dbReference type="EMBL" id="FNHB01000004">
    <property type="protein sequence ID" value="SDM39041.1"/>
    <property type="molecule type" value="Genomic_DNA"/>
</dbReference>
<protein>
    <submittedName>
        <fullName evidence="6">Transcriptional regulator, RpiR family</fullName>
    </submittedName>
</protein>
<organism evidence="6 7">
    <name type="scientific">Dendrosporobacter quercicolus</name>
    <dbReference type="NCBI Taxonomy" id="146817"/>
    <lineage>
        <taxon>Bacteria</taxon>
        <taxon>Bacillati</taxon>
        <taxon>Bacillota</taxon>
        <taxon>Negativicutes</taxon>
        <taxon>Selenomonadales</taxon>
        <taxon>Sporomusaceae</taxon>
        <taxon>Dendrosporobacter</taxon>
    </lineage>
</organism>
<dbReference type="PANTHER" id="PTHR30514">
    <property type="entry name" value="GLUCOKINASE"/>
    <property type="match status" value="1"/>
</dbReference>
<dbReference type="SUPFAM" id="SSF46689">
    <property type="entry name" value="Homeodomain-like"/>
    <property type="match status" value="1"/>
</dbReference>
<dbReference type="GO" id="GO:0097367">
    <property type="term" value="F:carbohydrate derivative binding"/>
    <property type="evidence" value="ECO:0007669"/>
    <property type="project" value="InterPro"/>
</dbReference>
<dbReference type="RefSeq" id="WP_092072248.1">
    <property type="nucleotide sequence ID" value="NZ_FNHB01000004.1"/>
</dbReference>
<dbReference type="Gene3D" id="3.40.50.10490">
    <property type="entry name" value="Glucose-6-phosphate isomerase like protein, domain 1"/>
    <property type="match status" value="1"/>
</dbReference>
<evidence type="ECO:0000256" key="2">
    <source>
        <dbReference type="ARBA" id="ARBA00023125"/>
    </source>
</evidence>
<evidence type="ECO:0000256" key="1">
    <source>
        <dbReference type="ARBA" id="ARBA00023015"/>
    </source>
</evidence>